<protein>
    <submittedName>
        <fullName evidence="2">Spore coat protein CotO</fullName>
    </submittedName>
</protein>
<dbReference type="EMBL" id="NILC01000021">
    <property type="protein sequence ID" value="TWL28872.1"/>
    <property type="molecule type" value="Genomic_DNA"/>
</dbReference>
<evidence type="ECO:0000313" key="5">
    <source>
        <dbReference type="Proteomes" id="UP000595038"/>
    </source>
</evidence>
<dbReference type="Proteomes" id="UP000435910">
    <property type="component" value="Unassembled WGS sequence"/>
</dbReference>
<feature type="region of interest" description="Disordered" evidence="1">
    <location>
        <begin position="1"/>
        <end position="20"/>
    </location>
</feature>
<gene>
    <name evidence="3" type="ORF">CHCC16736_3474</name>
    <name evidence="2" type="ORF">I6G80_20560</name>
</gene>
<dbReference type="RefSeq" id="WP_009328812.1">
    <property type="nucleotide sequence ID" value="NZ_BEXU01000009.1"/>
</dbReference>
<dbReference type="InterPro" id="IPR025439">
    <property type="entry name" value="Spore_coat_CotO"/>
</dbReference>
<feature type="region of interest" description="Disordered" evidence="1">
    <location>
        <begin position="28"/>
        <end position="83"/>
    </location>
</feature>
<reference evidence="3 4" key="1">
    <citation type="submission" date="2019-06" db="EMBL/GenBank/DDBJ databases">
        <title>Genome sequence analysis of &gt;100 Bacillus licheniformis strains suggests intrinsic resistance to this species.</title>
        <authorList>
            <person name="Wels M."/>
            <person name="Siezen R.J."/>
            <person name="Johansen E."/>
            <person name="Stuer-Lauridsen B."/>
            <person name="Bjerre K."/>
            <person name="Nielsen B.K.K."/>
        </authorList>
    </citation>
    <scope>NUCLEOTIDE SEQUENCE [LARGE SCALE GENOMIC DNA]</scope>
    <source>
        <strain evidence="3 4">BAC-16736</strain>
    </source>
</reference>
<sequence length="159" mass="17667">MSSRKHDAEQKPLMYIVQPDYDKAEANMQDILIKRKKKAKPEASEQKARRKEQQDEAVRPDEKDGAEAVFNDEANRSEKGVKPIKKPLSKMTIAEKIDFLASLPGNMPKTLCLIEADGKTYRGTIVGKKGDSVFVRTSSKGAPAELPIESITSLHPLGF</sequence>
<evidence type="ECO:0000313" key="3">
    <source>
        <dbReference type="EMBL" id="TWL28872.1"/>
    </source>
</evidence>
<name>A0A1Y0YDI3_BACLI</name>
<keyword evidence="2" id="KW-0946">Virion</keyword>
<dbReference type="EMBL" id="CP065647">
    <property type="protein sequence ID" value="QPR72178.1"/>
    <property type="molecule type" value="Genomic_DNA"/>
</dbReference>
<accession>A0A1Y0YDI3</accession>
<feature type="compositionally biased region" description="Basic and acidic residues" evidence="1">
    <location>
        <begin position="40"/>
        <end position="66"/>
    </location>
</feature>
<reference evidence="2 5" key="2">
    <citation type="submission" date="2020-12" db="EMBL/GenBank/DDBJ databases">
        <title>FDA dAtabase for Regulatory Grade micrObial Sequences (FDA-ARGOS): Supporting development and validation of Infectious Disease Dx tests.</title>
        <authorList>
            <person name="Nelson B."/>
            <person name="Plummer A."/>
            <person name="Tallon L."/>
            <person name="Sadzewicz L."/>
            <person name="Zhao X."/>
            <person name="Boylan J."/>
            <person name="Ott S."/>
            <person name="Bowen H."/>
            <person name="Vavikolanu K."/>
            <person name="Mehta A."/>
            <person name="Aluvathingal J."/>
            <person name="Nadendla S."/>
            <person name="Myers T."/>
            <person name="Yan Y."/>
            <person name="Sichtig H."/>
        </authorList>
    </citation>
    <scope>NUCLEOTIDE SEQUENCE [LARGE SCALE GENOMIC DNA]</scope>
    <source>
        <strain evidence="2 5">FDAARGOS_923</strain>
    </source>
</reference>
<evidence type="ECO:0000313" key="2">
    <source>
        <dbReference type="EMBL" id="QPR72178.1"/>
    </source>
</evidence>
<dbReference type="GeneID" id="92862149"/>
<evidence type="ECO:0000256" key="1">
    <source>
        <dbReference type="SAM" id="MobiDB-lite"/>
    </source>
</evidence>
<proteinExistence type="predicted"/>
<organism evidence="3 4">
    <name type="scientific">Bacillus licheniformis</name>
    <dbReference type="NCBI Taxonomy" id="1402"/>
    <lineage>
        <taxon>Bacteria</taxon>
        <taxon>Bacillati</taxon>
        <taxon>Bacillota</taxon>
        <taxon>Bacilli</taxon>
        <taxon>Bacillales</taxon>
        <taxon>Bacillaceae</taxon>
        <taxon>Bacillus</taxon>
    </lineage>
</organism>
<keyword evidence="2" id="KW-0167">Capsid protein</keyword>
<dbReference type="Proteomes" id="UP000595038">
    <property type="component" value="Chromosome"/>
</dbReference>
<dbReference type="Pfam" id="PF14153">
    <property type="entry name" value="Spore_coat_CotO"/>
    <property type="match status" value="1"/>
</dbReference>
<dbReference type="AlphaFoldDB" id="A0A1Y0YDI3"/>
<feature type="compositionally biased region" description="Basic and acidic residues" evidence="1">
    <location>
        <begin position="1"/>
        <end position="10"/>
    </location>
</feature>
<evidence type="ECO:0000313" key="4">
    <source>
        <dbReference type="Proteomes" id="UP000435910"/>
    </source>
</evidence>